<sequence length="459" mass="50903">MKKYPIGPGFYQLLEEVGKGASATVYKALCIPFQEVVAIKILDFEHDDPSFIAREVHTLVLIDHPNVSKAYCSFANEQNLWVVMPYMDCGSCLHILKAAYRDAFLPEVVIATILREALKGLVYLHDHGIIHRDVKAGNILLDSHGAIQLGDLGVSACLFDSGDRQHLRHTCTGTPCWMAPEVVDSSRGYDFKADIWSFGITALELAHGHAPFSNSTPMEVLLKTLQNPPPGLDEESDKRFSKSFRQMIAICLVKDPSKRPSAEKLLKHSFFKNGKSNESILRTILKGLPGTLGERMKSLKIKEAELIAQKKIFDGKKEELSDKGYKRGISNWNFDLEDIKGQASLIKEFEEAVLEEDQGSISLSLPGLDLEELSSDSHSSTVSYNLEKPDMISHNEGLVLQPEDAASAKLRVENGDNVPMKVEGQVVQQRGRFKVTSEEVHSSPVLESSHNPKNSVLVP</sequence>
<evidence type="ECO:0000256" key="3">
    <source>
        <dbReference type="ARBA" id="ARBA00022741"/>
    </source>
</evidence>
<keyword evidence="5 6" id="KW-0067">ATP-binding</keyword>
<feature type="compositionally biased region" description="Polar residues" evidence="8">
    <location>
        <begin position="445"/>
        <end position="459"/>
    </location>
</feature>
<evidence type="ECO:0000256" key="2">
    <source>
        <dbReference type="ARBA" id="ARBA00022679"/>
    </source>
</evidence>
<dbReference type="PANTHER" id="PTHR48014:SF24">
    <property type="entry name" value="PROTEIN KINASE SUPERFAMILY PROTEIN"/>
    <property type="match status" value="1"/>
</dbReference>
<evidence type="ECO:0000313" key="11">
    <source>
        <dbReference type="Proteomes" id="UP000554482"/>
    </source>
</evidence>
<dbReference type="OrthoDB" id="248923at2759"/>
<keyword evidence="7" id="KW-0723">Serine/threonine-protein kinase</keyword>
<proteinExistence type="inferred from homology"/>
<dbReference type="InterPro" id="IPR047173">
    <property type="entry name" value="STRAD_A/B-like"/>
</dbReference>
<evidence type="ECO:0000256" key="1">
    <source>
        <dbReference type="ARBA" id="ARBA00008874"/>
    </source>
</evidence>
<protein>
    <submittedName>
        <fullName evidence="10">Serine/threonine-protein kinase fray2</fullName>
    </submittedName>
</protein>
<evidence type="ECO:0000256" key="8">
    <source>
        <dbReference type="SAM" id="MobiDB-lite"/>
    </source>
</evidence>
<dbReference type="PROSITE" id="PS00108">
    <property type="entry name" value="PROTEIN_KINASE_ST"/>
    <property type="match status" value="1"/>
</dbReference>
<dbReference type="InterPro" id="IPR011009">
    <property type="entry name" value="Kinase-like_dom_sf"/>
</dbReference>
<evidence type="ECO:0000256" key="7">
    <source>
        <dbReference type="RuleBase" id="RU000304"/>
    </source>
</evidence>
<dbReference type="PANTHER" id="PTHR48014">
    <property type="entry name" value="SERINE/THREONINE-PROTEIN KINASE FRAY2"/>
    <property type="match status" value="1"/>
</dbReference>
<evidence type="ECO:0000259" key="9">
    <source>
        <dbReference type="PROSITE" id="PS50011"/>
    </source>
</evidence>
<keyword evidence="2" id="KW-0808">Transferase</keyword>
<comment type="caution">
    <text evidence="10">The sequence shown here is derived from an EMBL/GenBank/DDBJ whole genome shotgun (WGS) entry which is preliminary data.</text>
</comment>
<dbReference type="Gene3D" id="3.30.200.20">
    <property type="entry name" value="Phosphorylase Kinase, domain 1"/>
    <property type="match status" value="1"/>
</dbReference>
<dbReference type="AlphaFoldDB" id="A0A7J6WM80"/>
<dbReference type="PROSITE" id="PS00107">
    <property type="entry name" value="PROTEIN_KINASE_ATP"/>
    <property type="match status" value="1"/>
</dbReference>
<dbReference type="GO" id="GO:0005524">
    <property type="term" value="F:ATP binding"/>
    <property type="evidence" value="ECO:0007669"/>
    <property type="project" value="UniProtKB-UniRule"/>
</dbReference>
<dbReference type="PROSITE" id="PS50011">
    <property type="entry name" value="PROTEIN_KINASE_DOM"/>
    <property type="match status" value="1"/>
</dbReference>
<dbReference type="InterPro" id="IPR017441">
    <property type="entry name" value="Protein_kinase_ATP_BS"/>
</dbReference>
<feature type="region of interest" description="Disordered" evidence="8">
    <location>
        <begin position="429"/>
        <end position="459"/>
    </location>
</feature>
<dbReference type="FunFam" id="1.10.510.10:FF:000947">
    <property type="entry name" value="serine/threonine-protein kinase OSR1"/>
    <property type="match status" value="1"/>
</dbReference>
<accession>A0A7J6WM80</accession>
<dbReference type="SMART" id="SM00220">
    <property type="entry name" value="S_TKc"/>
    <property type="match status" value="1"/>
</dbReference>
<gene>
    <name evidence="10" type="ORF">FRX31_012871</name>
</gene>
<evidence type="ECO:0000256" key="5">
    <source>
        <dbReference type="ARBA" id="ARBA00022840"/>
    </source>
</evidence>
<dbReference type="EMBL" id="JABWDY010014571">
    <property type="protein sequence ID" value="KAF5197545.1"/>
    <property type="molecule type" value="Genomic_DNA"/>
</dbReference>
<keyword evidence="3 6" id="KW-0547">Nucleotide-binding</keyword>
<feature type="domain" description="Protein kinase" evidence="9">
    <location>
        <begin position="11"/>
        <end position="271"/>
    </location>
</feature>
<evidence type="ECO:0000256" key="6">
    <source>
        <dbReference type="PROSITE-ProRule" id="PRU10141"/>
    </source>
</evidence>
<dbReference type="InterPro" id="IPR008271">
    <property type="entry name" value="Ser/Thr_kinase_AS"/>
</dbReference>
<comment type="similarity">
    <text evidence="1">Belongs to the protein kinase superfamily. STE Ser/Thr protein kinase family. STE20 subfamily.</text>
</comment>
<organism evidence="10 11">
    <name type="scientific">Thalictrum thalictroides</name>
    <name type="common">Rue-anemone</name>
    <name type="synonym">Anemone thalictroides</name>
    <dbReference type="NCBI Taxonomy" id="46969"/>
    <lineage>
        <taxon>Eukaryota</taxon>
        <taxon>Viridiplantae</taxon>
        <taxon>Streptophyta</taxon>
        <taxon>Embryophyta</taxon>
        <taxon>Tracheophyta</taxon>
        <taxon>Spermatophyta</taxon>
        <taxon>Magnoliopsida</taxon>
        <taxon>Ranunculales</taxon>
        <taxon>Ranunculaceae</taxon>
        <taxon>Thalictroideae</taxon>
        <taxon>Thalictrum</taxon>
    </lineage>
</organism>
<dbReference type="Proteomes" id="UP000554482">
    <property type="component" value="Unassembled WGS sequence"/>
</dbReference>
<feature type="binding site" evidence="6">
    <location>
        <position position="40"/>
    </location>
    <ligand>
        <name>ATP</name>
        <dbReference type="ChEBI" id="CHEBI:30616"/>
    </ligand>
</feature>
<reference evidence="10 11" key="1">
    <citation type="submission" date="2020-06" db="EMBL/GenBank/DDBJ databases">
        <title>Transcriptomic and genomic resources for Thalictrum thalictroides and T. hernandezii: Facilitating candidate gene discovery in an emerging model plant lineage.</title>
        <authorList>
            <person name="Arias T."/>
            <person name="Riano-Pachon D.M."/>
            <person name="Di Stilio V.S."/>
        </authorList>
    </citation>
    <scope>NUCLEOTIDE SEQUENCE [LARGE SCALE GENOMIC DNA]</scope>
    <source>
        <strain evidence="11">cv. WT478/WT964</strain>
        <tissue evidence="10">Leaves</tissue>
    </source>
</reference>
<keyword evidence="11" id="KW-1185">Reference proteome</keyword>
<dbReference type="SUPFAM" id="SSF56112">
    <property type="entry name" value="Protein kinase-like (PK-like)"/>
    <property type="match status" value="1"/>
</dbReference>
<evidence type="ECO:0000313" key="10">
    <source>
        <dbReference type="EMBL" id="KAF5197545.1"/>
    </source>
</evidence>
<name>A0A7J6WM80_THATH</name>
<dbReference type="Pfam" id="PF00069">
    <property type="entry name" value="Pkinase"/>
    <property type="match status" value="1"/>
</dbReference>
<evidence type="ECO:0000256" key="4">
    <source>
        <dbReference type="ARBA" id="ARBA00022777"/>
    </source>
</evidence>
<dbReference type="GO" id="GO:0004674">
    <property type="term" value="F:protein serine/threonine kinase activity"/>
    <property type="evidence" value="ECO:0007669"/>
    <property type="project" value="UniProtKB-KW"/>
</dbReference>
<dbReference type="GO" id="GO:0043539">
    <property type="term" value="F:protein serine/threonine kinase activator activity"/>
    <property type="evidence" value="ECO:0007669"/>
    <property type="project" value="InterPro"/>
</dbReference>
<keyword evidence="4 10" id="KW-0418">Kinase</keyword>
<dbReference type="InterPro" id="IPR000719">
    <property type="entry name" value="Prot_kinase_dom"/>
</dbReference>
<dbReference type="Gene3D" id="1.10.510.10">
    <property type="entry name" value="Transferase(Phosphotransferase) domain 1"/>
    <property type="match status" value="1"/>
</dbReference>